<evidence type="ECO:0008006" key="3">
    <source>
        <dbReference type="Google" id="ProtNLM"/>
    </source>
</evidence>
<protein>
    <recommendedName>
        <fullName evidence="3">Phytase-like domain-containing protein</fullName>
    </recommendedName>
</protein>
<dbReference type="EMBL" id="CP023004">
    <property type="protein sequence ID" value="AWI09388.1"/>
    <property type="molecule type" value="Genomic_DNA"/>
</dbReference>
<dbReference type="Proteomes" id="UP000244896">
    <property type="component" value="Chromosome"/>
</dbReference>
<dbReference type="SUPFAM" id="SSF101898">
    <property type="entry name" value="NHL repeat"/>
    <property type="match status" value="1"/>
</dbReference>
<evidence type="ECO:0000313" key="1">
    <source>
        <dbReference type="EMBL" id="AWI09388.1"/>
    </source>
</evidence>
<name>A0A2U8E3D5_9BACT</name>
<dbReference type="AlphaFoldDB" id="A0A2U8E3D5"/>
<accession>A0A2U8E3D5</accession>
<proteinExistence type="predicted"/>
<keyword evidence="2" id="KW-1185">Reference proteome</keyword>
<evidence type="ECO:0000313" key="2">
    <source>
        <dbReference type="Proteomes" id="UP000244896"/>
    </source>
</evidence>
<organism evidence="1 2">
    <name type="scientific">Ereboglobus luteus</name>
    <dbReference type="NCBI Taxonomy" id="1796921"/>
    <lineage>
        <taxon>Bacteria</taxon>
        <taxon>Pseudomonadati</taxon>
        <taxon>Verrucomicrobiota</taxon>
        <taxon>Opitutia</taxon>
        <taxon>Opitutales</taxon>
        <taxon>Opitutaceae</taxon>
        <taxon>Ereboglobus</taxon>
    </lineage>
</organism>
<sequence length="307" mass="34647">MYFICVHPRHLWIKTEMKTKTPHTRLAFIFALAAMFPAVIMAQPKIVQKATLEYDFPGRYEGQAAQGMAIYEEVALLFNNEGHCRIYNLKTKKKLTEFNLASHGGSNHVNCVSFGVEQPKGAFFPVIYVSECYGNRQCFVESISPKGPRLLQTLTIKTGGIEERSFDWVVDRENKFIYSLASQSKDGKKGVQVTKWNLPPLGKKKITFQKADIVDQFFVAFPNLTQGACIRKGYLYLPVGLHDAPEGAPDFKSREIIVVNLKTKKIEKSIDINASCPYEPEDCDFYGDTLLLYCGQQGGLWRIPGVL</sequence>
<gene>
    <name evidence="1" type="ORF">CKA38_09135</name>
</gene>
<dbReference type="KEGG" id="elut:CKA38_09135"/>
<reference evidence="1 2" key="1">
    <citation type="journal article" date="2018" name="Syst. Appl. Microbiol.">
        <title>Ereboglobus luteus gen. nov. sp. nov. from cockroach guts, and new insights into the oxygen relationship of the genera Opitutus and Didymococcus (Verrucomicrobia: Opitutaceae).</title>
        <authorList>
            <person name="Tegtmeier D."/>
            <person name="Belitz A."/>
            <person name="Radek R."/>
            <person name="Heimerl T."/>
            <person name="Brune A."/>
        </authorList>
    </citation>
    <scope>NUCLEOTIDE SEQUENCE [LARGE SCALE GENOMIC DNA]</scope>
    <source>
        <strain evidence="1 2">Ho45</strain>
    </source>
</reference>